<proteinExistence type="predicted"/>
<feature type="DNA-binding region" description="H-T-H motif" evidence="4">
    <location>
        <begin position="44"/>
        <end position="63"/>
    </location>
</feature>
<dbReference type="PANTHER" id="PTHR30055:SF234">
    <property type="entry name" value="HTH-TYPE TRANSCRIPTIONAL REGULATOR BETI"/>
    <property type="match status" value="1"/>
</dbReference>
<name>A0ABU2WR74_9ACTN</name>
<organism evidence="6 7">
    <name type="scientific">Micromonospora reichwaldensis</name>
    <dbReference type="NCBI Taxonomy" id="3075516"/>
    <lineage>
        <taxon>Bacteria</taxon>
        <taxon>Bacillati</taxon>
        <taxon>Actinomycetota</taxon>
        <taxon>Actinomycetes</taxon>
        <taxon>Micromonosporales</taxon>
        <taxon>Micromonosporaceae</taxon>
        <taxon>Micromonospora</taxon>
    </lineage>
</organism>
<dbReference type="PANTHER" id="PTHR30055">
    <property type="entry name" value="HTH-TYPE TRANSCRIPTIONAL REGULATOR RUTR"/>
    <property type="match status" value="1"/>
</dbReference>
<dbReference type="SUPFAM" id="SSF48498">
    <property type="entry name" value="Tetracyclin repressor-like, C-terminal domain"/>
    <property type="match status" value="1"/>
</dbReference>
<dbReference type="Gene3D" id="1.10.357.10">
    <property type="entry name" value="Tetracycline Repressor, domain 2"/>
    <property type="match status" value="1"/>
</dbReference>
<evidence type="ECO:0000256" key="2">
    <source>
        <dbReference type="ARBA" id="ARBA00023125"/>
    </source>
</evidence>
<keyword evidence="7" id="KW-1185">Reference proteome</keyword>
<dbReference type="PROSITE" id="PS50977">
    <property type="entry name" value="HTH_TETR_2"/>
    <property type="match status" value="1"/>
</dbReference>
<protein>
    <submittedName>
        <fullName evidence="6">TetR/AcrR family transcriptional regulator</fullName>
    </submittedName>
</protein>
<dbReference type="SUPFAM" id="SSF46689">
    <property type="entry name" value="Homeodomain-like"/>
    <property type="match status" value="1"/>
</dbReference>
<evidence type="ECO:0000256" key="3">
    <source>
        <dbReference type="ARBA" id="ARBA00023163"/>
    </source>
</evidence>
<dbReference type="RefSeq" id="WP_311410248.1">
    <property type="nucleotide sequence ID" value="NZ_JAVRFL010000002.1"/>
</dbReference>
<gene>
    <name evidence="6" type="ORF">RM555_02595</name>
</gene>
<dbReference type="InterPro" id="IPR050109">
    <property type="entry name" value="HTH-type_TetR-like_transc_reg"/>
</dbReference>
<evidence type="ECO:0000256" key="4">
    <source>
        <dbReference type="PROSITE-ProRule" id="PRU00335"/>
    </source>
</evidence>
<keyword evidence="1" id="KW-0805">Transcription regulation</keyword>
<keyword evidence="2 4" id="KW-0238">DNA-binding</keyword>
<dbReference type="InterPro" id="IPR001647">
    <property type="entry name" value="HTH_TetR"/>
</dbReference>
<sequence>MTRDAAIWKDRSRRPLTITEQARRAQLVRVTTDLVARHGYAGTSLARIAEAAGLSKAAVLYHFPSKDAVVQAAYATVIEALIADVGAAVEQAGGAAAVEAYVRSLVAHLRTHPEHARMIIEAVTEETGISDGPDAPSRRQSVADLIEAARSAGDYREDTDADLLAIVVNGAIDAIVAEQLARPGFDGGRAADELIGILDRAYRRRPGPDAG</sequence>
<dbReference type="InterPro" id="IPR036271">
    <property type="entry name" value="Tet_transcr_reg_TetR-rel_C_sf"/>
</dbReference>
<keyword evidence="3" id="KW-0804">Transcription</keyword>
<evidence type="ECO:0000313" key="7">
    <source>
        <dbReference type="Proteomes" id="UP001180973"/>
    </source>
</evidence>
<feature type="domain" description="HTH tetR-type" evidence="5">
    <location>
        <begin position="21"/>
        <end position="81"/>
    </location>
</feature>
<dbReference type="PRINTS" id="PR00455">
    <property type="entry name" value="HTHTETR"/>
</dbReference>
<evidence type="ECO:0000256" key="1">
    <source>
        <dbReference type="ARBA" id="ARBA00023015"/>
    </source>
</evidence>
<dbReference type="Proteomes" id="UP001180973">
    <property type="component" value="Unassembled WGS sequence"/>
</dbReference>
<accession>A0ABU2WR74</accession>
<comment type="caution">
    <text evidence="6">The sequence shown here is derived from an EMBL/GenBank/DDBJ whole genome shotgun (WGS) entry which is preliminary data.</text>
</comment>
<evidence type="ECO:0000313" key="6">
    <source>
        <dbReference type="EMBL" id="MDT0527876.1"/>
    </source>
</evidence>
<dbReference type="Pfam" id="PF00440">
    <property type="entry name" value="TetR_N"/>
    <property type="match status" value="1"/>
</dbReference>
<dbReference type="EMBL" id="JAVRFL010000002">
    <property type="protein sequence ID" value="MDT0527876.1"/>
    <property type="molecule type" value="Genomic_DNA"/>
</dbReference>
<evidence type="ECO:0000259" key="5">
    <source>
        <dbReference type="PROSITE" id="PS50977"/>
    </source>
</evidence>
<reference evidence="6" key="1">
    <citation type="submission" date="2023-09" db="EMBL/GenBank/DDBJ databases">
        <title>30 novel species of actinomycetes from the DSMZ collection.</title>
        <authorList>
            <person name="Nouioui I."/>
        </authorList>
    </citation>
    <scope>NUCLEOTIDE SEQUENCE</scope>
    <source>
        <strain evidence="6">DSM 115977</strain>
    </source>
</reference>
<dbReference type="InterPro" id="IPR009057">
    <property type="entry name" value="Homeodomain-like_sf"/>
</dbReference>